<keyword evidence="3" id="KW-1185">Reference proteome</keyword>
<gene>
    <name evidence="2" type="ORF">ACFQO9_19925</name>
</gene>
<comment type="caution">
    <text evidence="2">The sequence shown here is derived from an EMBL/GenBank/DDBJ whole genome shotgun (WGS) entry which is preliminary data.</text>
</comment>
<feature type="region of interest" description="Disordered" evidence="1">
    <location>
        <begin position="22"/>
        <end position="51"/>
    </location>
</feature>
<dbReference type="RefSeq" id="WP_378183778.1">
    <property type="nucleotide sequence ID" value="NZ_JBHTCR010000021.1"/>
</dbReference>
<dbReference type="Proteomes" id="UP001596550">
    <property type="component" value="Unassembled WGS sequence"/>
</dbReference>
<feature type="compositionally biased region" description="Pro residues" evidence="1">
    <location>
        <begin position="30"/>
        <end position="50"/>
    </location>
</feature>
<evidence type="ECO:0000313" key="3">
    <source>
        <dbReference type="Proteomes" id="UP001596550"/>
    </source>
</evidence>
<reference evidence="3" key="1">
    <citation type="journal article" date="2019" name="Int. J. Syst. Evol. Microbiol.">
        <title>The Global Catalogue of Microorganisms (GCM) 10K type strain sequencing project: providing services to taxonomists for standard genome sequencing and annotation.</title>
        <authorList>
            <consortium name="The Broad Institute Genomics Platform"/>
            <consortium name="The Broad Institute Genome Sequencing Center for Infectious Disease"/>
            <person name="Wu L."/>
            <person name="Ma J."/>
        </authorList>
    </citation>
    <scope>NUCLEOTIDE SEQUENCE [LARGE SCALE GENOMIC DNA]</scope>
    <source>
        <strain evidence="3">CCUG 54781</strain>
    </source>
</reference>
<protein>
    <submittedName>
        <fullName evidence="2">Uncharacterized protein</fullName>
    </submittedName>
</protein>
<accession>A0ABW2M319</accession>
<sequence>MQPLGSVIPGCCGSVKTPFPVHGSLLGSVPPSPSPPELELPPPPEDPVPPEFRSVRHLYSLMAA</sequence>
<evidence type="ECO:0000313" key="2">
    <source>
        <dbReference type="EMBL" id="MFC7348993.1"/>
    </source>
</evidence>
<organism evidence="2 3">
    <name type="scientific">Chryseobacterium zhengzhouense</name>
    <dbReference type="NCBI Taxonomy" id="1636086"/>
    <lineage>
        <taxon>Bacteria</taxon>
        <taxon>Pseudomonadati</taxon>
        <taxon>Bacteroidota</taxon>
        <taxon>Flavobacteriia</taxon>
        <taxon>Flavobacteriales</taxon>
        <taxon>Weeksellaceae</taxon>
        <taxon>Chryseobacterium group</taxon>
        <taxon>Chryseobacterium</taxon>
    </lineage>
</organism>
<evidence type="ECO:0000256" key="1">
    <source>
        <dbReference type="SAM" id="MobiDB-lite"/>
    </source>
</evidence>
<proteinExistence type="predicted"/>
<dbReference type="EMBL" id="JBHTCR010000021">
    <property type="protein sequence ID" value="MFC7348993.1"/>
    <property type="molecule type" value="Genomic_DNA"/>
</dbReference>
<name>A0ABW2M319_9FLAO</name>